<evidence type="ECO:0000256" key="1">
    <source>
        <dbReference type="SAM" id="Phobius"/>
    </source>
</evidence>
<feature type="transmembrane region" description="Helical" evidence="1">
    <location>
        <begin position="139"/>
        <end position="161"/>
    </location>
</feature>
<keyword evidence="1" id="KW-1133">Transmembrane helix</keyword>
<evidence type="ECO:0000313" key="2">
    <source>
        <dbReference type="EMBL" id="KAJ8878659.1"/>
    </source>
</evidence>
<evidence type="ECO:0000313" key="3">
    <source>
        <dbReference type="Proteomes" id="UP001159363"/>
    </source>
</evidence>
<keyword evidence="1" id="KW-0812">Transmembrane</keyword>
<gene>
    <name evidence="2" type="ORF">PR048_019242</name>
</gene>
<organism evidence="2 3">
    <name type="scientific">Dryococelus australis</name>
    <dbReference type="NCBI Taxonomy" id="614101"/>
    <lineage>
        <taxon>Eukaryota</taxon>
        <taxon>Metazoa</taxon>
        <taxon>Ecdysozoa</taxon>
        <taxon>Arthropoda</taxon>
        <taxon>Hexapoda</taxon>
        <taxon>Insecta</taxon>
        <taxon>Pterygota</taxon>
        <taxon>Neoptera</taxon>
        <taxon>Polyneoptera</taxon>
        <taxon>Phasmatodea</taxon>
        <taxon>Verophasmatodea</taxon>
        <taxon>Anareolatae</taxon>
        <taxon>Phasmatidae</taxon>
        <taxon>Eurycanthinae</taxon>
        <taxon>Dryococelus</taxon>
    </lineage>
</organism>
<keyword evidence="3" id="KW-1185">Reference proteome</keyword>
<feature type="transmembrane region" description="Helical" evidence="1">
    <location>
        <begin position="195"/>
        <end position="218"/>
    </location>
</feature>
<dbReference type="EMBL" id="JARBHB010000007">
    <property type="protein sequence ID" value="KAJ8878659.1"/>
    <property type="molecule type" value="Genomic_DNA"/>
</dbReference>
<sequence length="219" mass="23666">MCGNGGGAEGGQEWLRSAPVRRLRHPLEESPVWGVLGSVLAGLLALVVGLPVVVAACVLVPSCLLARHLLLLLFRSRRSGMSPHRLCFSSSSVVSSQGASSCCSSGATTQVRHPIISASLPLWWFPHEAPPPRYFIPSYLLLFLFGGVLTRHLLLLSSVVATQVRRPIVSASLPLWWFPHDALPPAALLKPPLRYGVPSSLLLFPFGGFLTTHLLILLF</sequence>
<comment type="caution">
    <text evidence="2">The sequence shown here is derived from an EMBL/GenBank/DDBJ whole genome shotgun (WGS) entry which is preliminary data.</text>
</comment>
<name>A0ABQ9H2Z6_9NEOP</name>
<feature type="transmembrane region" description="Helical" evidence="1">
    <location>
        <begin position="30"/>
        <end position="47"/>
    </location>
</feature>
<accession>A0ABQ9H2Z6</accession>
<reference evidence="2 3" key="1">
    <citation type="submission" date="2023-02" db="EMBL/GenBank/DDBJ databases">
        <title>LHISI_Scaffold_Assembly.</title>
        <authorList>
            <person name="Stuart O.P."/>
            <person name="Cleave R."/>
            <person name="Magrath M.J.L."/>
            <person name="Mikheyev A.S."/>
        </authorList>
    </citation>
    <scope>NUCLEOTIDE SEQUENCE [LARGE SCALE GENOMIC DNA]</scope>
    <source>
        <strain evidence="2">Daus_M_001</strain>
        <tissue evidence="2">Leg muscle</tissue>
    </source>
</reference>
<keyword evidence="1" id="KW-0472">Membrane</keyword>
<protein>
    <submittedName>
        <fullName evidence="2">Uncharacterized protein</fullName>
    </submittedName>
</protein>
<dbReference type="Proteomes" id="UP001159363">
    <property type="component" value="Chromosome 6"/>
</dbReference>
<proteinExistence type="predicted"/>